<dbReference type="KEGG" id="oca:OCAR_6790"/>
<dbReference type="EMBL" id="CP002826">
    <property type="protein sequence ID" value="AEI06002.1"/>
    <property type="molecule type" value="Genomic_DNA"/>
</dbReference>
<keyword evidence="3" id="KW-0408">Iron</keyword>
<dbReference type="GO" id="GO:0046872">
    <property type="term" value="F:metal ion binding"/>
    <property type="evidence" value="ECO:0007669"/>
    <property type="project" value="UniProtKB-KW"/>
</dbReference>
<evidence type="ECO:0000259" key="5">
    <source>
        <dbReference type="PROSITE" id="PS51296"/>
    </source>
</evidence>
<protein>
    <submittedName>
        <fullName evidence="6">Rieske domain protein</fullName>
    </submittedName>
</protein>
<dbReference type="OrthoDB" id="9794175at2"/>
<dbReference type="AlphaFoldDB" id="B6JH22"/>
<dbReference type="STRING" id="504832.OCA5_c12860"/>
<evidence type="ECO:0000256" key="2">
    <source>
        <dbReference type="ARBA" id="ARBA00022723"/>
    </source>
</evidence>
<reference evidence="6 7" key="1">
    <citation type="journal article" date="2011" name="J. Bacteriol.">
        <title>Complete genome sequences of the chemolithoautotrophic Oligotropha carboxidovorans strains OM4 and OM5.</title>
        <authorList>
            <person name="Volland S."/>
            <person name="Rachinger M."/>
            <person name="Strittmatter A."/>
            <person name="Daniel R."/>
            <person name="Gottschalk G."/>
            <person name="Meyer O."/>
        </authorList>
    </citation>
    <scope>NUCLEOTIDE SEQUENCE [LARGE SCALE GENOMIC DNA]</scope>
    <source>
        <strain evidence="7">ATCC 49405 / DSM 1227 / KCTC 32145 / OM5</strain>
    </source>
</reference>
<dbReference type="InterPro" id="IPR036922">
    <property type="entry name" value="Rieske_2Fe-2S_sf"/>
</dbReference>
<dbReference type="RefSeq" id="WP_012563927.1">
    <property type="nucleotide sequence ID" value="NC_015684.1"/>
</dbReference>
<dbReference type="CDD" id="cd03467">
    <property type="entry name" value="Rieske"/>
    <property type="match status" value="1"/>
</dbReference>
<evidence type="ECO:0000256" key="3">
    <source>
        <dbReference type="ARBA" id="ARBA00023004"/>
    </source>
</evidence>
<dbReference type="PANTHER" id="PTHR21496">
    <property type="entry name" value="FERREDOXIN-RELATED"/>
    <property type="match status" value="1"/>
</dbReference>
<dbReference type="Gene3D" id="2.102.10.10">
    <property type="entry name" value="Rieske [2Fe-2S] iron-sulphur domain"/>
    <property type="match status" value="1"/>
</dbReference>
<keyword evidence="1" id="KW-0001">2Fe-2S</keyword>
<dbReference type="PROSITE" id="PS51296">
    <property type="entry name" value="RIESKE"/>
    <property type="match status" value="1"/>
</dbReference>
<evidence type="ECO:0000256" key="4">
    <source>
        <dbReference type="ARBA" id="ARBA00023014"/>
    </source>
</evidence>
<dbReference type="SUPFAM" id="SSF50022">
    <property type="entry name" value="ISP domain"/>
    <property type="match status" value="1"/>
</dbReference>
<evidence type="ECO:0000256" key="1">
    <source>
        <dbReference type="ARBA" id="ARBA00022714"/>
    </source>
</evidence>
<evidence type="ECO:0000313" key="6">
    <source>
        <dbReference type="EMBL" id="AEI06002.1"/>
    </source>
</evidence>
<dbReference type="PANTHER" id="PTHR21496:SF23">
    <property type="entry name" value="3-PHENYLPROPIONATE_CINNAMIC ACID DIOXYGENASE FERREDOXIN SUBUNIT"/>
    <property type="match status" value="1"/>
</dbReference>
<dbReference type="SMR" id="B6JH22"/>
<evidence type="ECO:0000313" key="7">
    <source>
        <dbReference type="Proteomes" id="UP000007730"/>
    </source>
</evidence>
<dbReference type="KEGG" id="ocg:OCA5_c12860"/>
<gene>
    <name evidence="6" type="ordered locus">OCA5_c12860</name>
</gene>
<dbReference type="eggNOG" id="COG2146">
    <property type="taxonomic scope" value="Bacteria"/>
</dbReference>
<dbReference type="PATRIC" id="fig|504832.7.peg.1366"/>
<name>B6JH22_AFIC5</name>
<dbReference type="HOGENOM" id="CLU_055690_5_0_5"/>
<keyword evidence="2" id="KW-0479">Metal-binding</keyword>
<sequence length="121" mass="13035">MAKHVVCQVSDLEVGKIIPAKIGRSPIIVSKLPSGEIRAVGGRCPHQGADLGHGCISGHTESESVNTLEYCGQGETLRCPWHGFEFSLLDGRPIVEGTTHLPMKLRFFDVQIEGSDVVVTV</sequence>
<organism evidence="6 7">
    <name type="scientific">Afipia carboxidovorans (strain ATCC 49405 / DSM 1227 / KCTC 32145 / OM5)</name>
    <name type="common">Oligotropha carboxidovorans</name>
    <dbReference type="NCBI Taxonomy" id="504832"/>
    <lineage>
        <taxon>Bacteria</taxon>
        <taxon>Pseudomonadati</taxon>
        <taxon>Pseudomonadota</taxon>
        <taxon>Alphaproteobacteria</taxon>
        <taxon>Hyphomicrobiales</taxon>
        <taxon>Nitrobacteraceae</taxon>
        <taxon>Afipia</taxon>
    </lineage>
</organism>
<keyword evidence="7" id="KW-1185">Reference proteome</keyword>
<dbReference type="Pfam" id="PF00355">
    <property type="entry name" value="Rieske"/>
    <property type="match status" value="1"/>
</dbReference>
<dbReference type="InterPro" id="IPR017941">
    <property type="entry name" value="Rieske_2Fe-2S"/>
</dbReference>
<accession>B6JH22</accession>
<keyword evidence="4" id="KW-0411">Iron-sulfur</keyword>
<dbReference type="GO" id="GO:0051537">
    <property type="term" value="F:2 iron, 2 sulfur cluster binding"/>
    <property type="evidence" value="ECO:0007669"/>
    <property type="project" value="UniProtKB-KW"/>
</dbReference>
<dbReference type="Proteomes" id="UP000007730">
    <property type="component" value="Chromosome"/>
</dbReference>
<feature type="domain" description="Rieske" evidence="5">
    <location>
        <begin position="4"/>
        <end position="119"/>
    </location>
</feature>
<proteinExistence type="predicted"/>